<organism evidence="1 2">
    <name type="scientific">Pseudaquabacterium inlustre</name>
    <dbReference type="NCBI Taxonomy" id="2984192"/>
    <lineage>
        <taxon>Bacteria</taxon>
        <taxon>Pseudomonadati</taxon>
        <taxon>Pseudomonadota</taxon>
        <taxon>Betaproteobacteria</taxon>
        <taxon>Burkholderiales</taxon>
        <taxon>Sphaerotilaceae</taxon>
        <taxon>Pseudaquabacterium</taxon>
    </lineage>
</organism>
<evidence type="ECO:0000313" key="1">
    <source>
        <dbReference type="EMBL" id="MEK8052844.1"/>
    </source>
</evidence>
<sequence>MTRRDHRFISVWRTCCHMAGVMAVAMTAGSGWCQPVVTGPDPAWVGRWSGESISENRGVMRWVVERREDGRYSLNRSVYGREGVVEQREEGRWSVRDDALTYEPASEGTPRHVWRTAPLVRGCMQLQAVDVASGKAMSPAWRVGECRVPGVWPLPERIQHRCVMDAPGMKTGTVDLQIVREANGEYHLLSDGERDPQVVDVRDYPMLRDFDVRQVMTMTNAGEGLLVLVQMNADKSPELRNALGFKPAQVRSVRAWVVSPPRPQRPMEFYSAGRFVLMQALDEEGRVLGGAAYTPFIMACPASP</sequence>
<reference evidence="1 2" key="1">
    <citation type="submission" date="2024-04" db="EMBL/GenBank/DDBJ databases">
        <title>Novel species of the genus Ideonella isolated from streams.</title>
        <authorList>
            <person name="Lu H."/>
        </authorList>
    </citation>
    <scope>NUCLEOTIDE SEQUENCE [LARGE SCALE GENOMIC DNA]</scope>
    <source>
        <strain evidence="1 2">DXS22W</strain>
    </source>
</reference>
<dbReference type="RefSeq" id="WP_341412574.1">
    <property type="nucleotide sequence ID" value="NZ_JBBUTH010000010.1"/>
</dbReference>
<name>A0ABU9CLZ7_9BURK</name>
<keyword evidence="2" id="KW-1185">Reference proteome</keyword>
<proteinExistence type="predicted"/>
<protein>
    <recommendedName>
        <fullName evidence="3">DUF3108 domain-containing protein</fullName>
    </recommendedName>
</protein>
<dbReference type="Proteomes" id="UP001365405">
    <property type="component" value="Unassembled WGS sequence"/>
</dbReference>
<gene>
    <name evidence="1" type="ORF">AACH10_21515</name>
</gene>
<accession>A0ABU9CLZ7</accession>
<comment type="caution">
    <text evidence="1">The sequence shown here is derived from an EMBL/GenBank/DDBJ whole genome shotgun (WGS) entry which is preliminary data.</text>
</comment>
<dbReference type="EMBL" id="JBBUTH010000010">
    <property type="protein sequence ID" value="MEK8052844.1"/>
    <property type="molecule type" value="Genomic_DNA"/>
</dbReference>
<evidence type="ECO:0000313" key="2">
    <source>
        <dbReference type="Proteomes" id="UP001365405"/>
    </source>
</evidence>
<evidence type="ECO:0008006" key="3">
    <source>
        <dbReference type="Google" id="ProtNLM"/>
    </source>
</evidence>